<evidence type="ECO:0000313" key="2">
    <source>
        <dbReference type="EMBL" id="AFQ45304.1"/>
    </source>
</evidence>
<dbReference type="OrthoDB" id="9792749at2"/>
<keyword evidence="3" id="KW-1185">Reference proteome</keyword>
<sequence>MGKKMVAIIFVLSLTLLLSGCSTQVDTSPQPIDSSLDICPTCNMSIVDMRFAGEIVTQEGHVEKFDDIGCLALYLKKNSQEPAIKESMIYVKDYNTMEWIKASEATYIKAHINTPMNFGIVGFGSPEAAQSFRKEHEDARIMNWQEVLTAKQTVSF</sequence>
<dbReference type="HOGENOM" id="CLU_108823_0_0_9"/>
<keyword evidence="2" id="KW-0449">Lipoprotein</keyword>
<dbReference type="PANTHER" id="PTHR41247">
    <property type="entry name" value="HTH-TYPE TRANSCRIPTIONAL REPRESSOR YCNK"/>
    <property type="match status" value="1"/>
</dbReference>
<feature type="chain" id="PRO_5003793907" evidence="1">
    <location>
        <begin position="28"/>
        <end position="156"/>
    </location>
</feature>
<dbReference type="STRING" id="768704.Desmer_3454"/>
<dbReference type="AlphaFoldDB" id="J7IYW5"/>
<evidence type="ECO:0000256" key="1">
    <source>
        <dbReference type="SAM" id="SignalP"/>
    </source>
</evidence>
<dbReference type="KEGG" id="dmi:Desmer_3454"/>
<dbReference type="RefSeq" id="WP_014904213.1">
    <property type="nucleotide sequence ID" value="NC_018515.1"/>
</dbReference>
<dbReference type="Pfam" id="PF05573">
    <property type="entry name" value="NosL"/>
    <property type="match status" value="1"/>
</dbReference>
<proteinExistence type="predicted"/>
<protein>
    <submittedName>
        <fullName evidence="2">Putative lipoprotein involved in nitrous oxide reduction</fullName>
    </submittedName>
</protein>
<dbReference type="PANTHER" id="PTHR41247:SF1">
    <property type="entry name" value="HTH-TYPE TRANSCRIPTIONAL REPRESSOR YCNK"/>
    <property type="match status" value="1"/>
</dbReference>
<evidence type="ECO:0000313" key="3">
    <source>
        <dbReference type="Proteomes" id="UP000005262"/>
    </source>
</evidence>
<reference evidence="2 3" key="1">
    <citation type="journal article" date="2012" name="J. Bacteriol.">
        <title>Complete genome sequences of Desulfosporosinus orientis DSM765T, Desulfosporosinus youngiae DSM17734T, Desulfosporosinus meridiei DSM13257T, and Desulfosporosinus acidiphilus DSM22704T.</title>
        <authorList>
            <person name="Pester M."/>
            <person name="Brambilla E."/>
            <person name="Alazard D."/>
            <person name="Rattei T."/>
            <person name="Weinmaier T."/>
            <person name="Han J."/>
            <person name="Lucas S."/>
            <person name="Lapidus A."/>
            <person name="Cheng J.F."/>
            <person name="Goodwin L."/>
            <person name="Pitluck S."/>
            <person name="Peters L."/>
            <person name="Ovchinnikova G."/>
            <person name="Teshima H."/>
            <person name="Detter J.C."/>
            <person name="Han C.S."/>
            <person name="Tapia R."/>
            <person name="Land M.L."/>
            <person name="Hauser L."/>
            <person name="Kyrpides N.C."/>
            <person name="Ivanova N.N."/>
            <person name="Pagani I."/>
            <person name="Huntmann M."/>
            <person name="Wei C.L."/>
            <person name="Davenport K.W."/>
            <person name="Daligault H."/>
            <person name="Chain P.S."/>
            <person name="Chen A."/>
            <person name="Mavromatis K."/>
            <person name="Markowitz V."/>
            <person name="Szeto E."/>
            <person name="Mikhailova N."/>
            <person name="Pati A."/>
            <person name="Wagner M."/>
            <person name="Woyke T."/>
            <person name="Ollivier B."/>
            <person name="Klenk H.P."/>
            <person name="Spring S."/>
            <person name="Loy A."/>
        </authorList>
    </citation>
    <scope>NUCLEOTIDE SEQUENCE [LARGE SCALE GENOMIC DNA]</scope>
    <source>
        <strain evidence="3">ATCC BAA-275 / DSM 13257 / NCIMB 13706 / S10</strain>
    </source>
</reference>
<dbReference type="SUPFAM" id="SSF160387">
    <property type="entry name" value="NosL/MerB-like"/>
    <property type="match status" value="1"/>
</dbReference>
<dbReference type="eggNOG" id="COG4314">
    <property type="taxonomic scope" value="Bacteria"/>
</dbReference>
<organism evidence="2 3">
    <name type="scientific">Desulfosporosinus meridiei (strain ATCC BAA-275 / DSM 13257 / KCTC 12902 / NCIMB 13706 / S10)</name>
    <dbReference type="NCBI Taxonomy" id="768704"/>
    <lineage>
        <taxon>Bacteria</taxon>
        <taxon>Bacillati</taxon>
        <taxon>Bacillota</taxon>
        <taxon>Clostridia</taxon>
        <taxon>Eubacteriales</taxon>
        <taxon>Desulfitobacteriaceae</taxon>
        <taxon>Desulfosporosinus</taxon>
    </lineage>
</organism>
<dbReference type="PROSITE" id="PS51257">
    <property type="entry name" value="PROKAR_LIPOPROTEIN"/>
    <property type="match status" value="1"/>
</dbReference>
<gene>
    <name evidence="2" type="ordered locus">Desmer_3454</name>
</gene>
<name>J7IYW5_DESMD</name>
<dbReference type="InterPro" id="IPR008719">
    <property type="entry name" value="N2O_reductase_NosL"/>
</dbReference>
<dbReference type="EMBL" id="CP003629">
    <property type="protein sequence ID" value="AFQ45304.1"/>
    <property type="molecule type" value="Genomic_DNA"/>
</dbReference>
<feature type="signal peptide" evidence="1">
    <location>
        <begin position="1"/>
        <end position="27"/>
    </location>
</feature>
<dbReference type="Proteomes" id="UP000005262">
    <property type="component" value="Chromosome"/>
</dbReference>
<accession>J7IYW5</accession>
<reference evidence="3" key="2">
    <citation type="submission" date="2012-08" db="EMBL/GenBank/DDBJ databases">
        <title>Finished genome of Desulfosporosinus meridiei DSM 13257.</title>
        <authorList>
            <person name="Huntemann M."/>
            <person name="Wei C.-L."/>
            <person name="Han J."/>
            <person name="Detter J.C."/>
            <person name="Han C."/>
            <person name="Davenport K."/>
            <person name="Daligault H."/>
            <person name="Erkkila T."/>
            <person name="Gu W."/>
            <person name="Munk A.C.C."/>
            <person name="Teshima H."/>
            <person name="Xu Y."/>
            <person name="Chain P."/>
            <person name="Tapia R."/>
            <person name="Chen A."/>
            <person name="Krypides N."/>
            <person name="Mavromatis K."/>
            <person name="Markowitz V."/>
            <person name="Szeto E."/>
            <person name="Ivanova N."/>
            <person name="Mikhailova N."/>
            <person name="Ovchinnikova G."/>
            <person name="Pagani I."/>
            <person name="Pati A."/>
            <person name="Goodwin L."/>
            <person name="Peters L."/>
            <person name="Pitluck S."/>
            <person name="Woyke T."/>
            <person name="Pester M."/>
            <person name="Spring S."/>
            <person name="Ollivier B."/>
            <person name="Rattei T."/>
            <person name="Klenk H.-P."/>
            <person name="Wagner M."/>
            <person name="Loy A."/>
        </authorList>
    </citation>
    <scope>NUCLEOTIDE SEQUENCE [LARGE SCALE GENOMIC DNA]</scope>
    <source>
        <strain evidence="3">ATCC BAA-275 / DSM 13257 / NCIMB 13706 / S10</strain>
    </source>
</reference>
<keyword evidence="1" id="KW-0732">Signal</keyword>